<gene>
    <name evidence="1" type="ORF">DWY14_03695</name>
</gene>
<name>A0A412H8T0_9BACT</name>
<dbReference type="RefSeq" id="WP_118430670.1">
    <property type="nucleotide sequence ID" value="NZ_JAQCWP010000004.1"/>
</dbReference>
<comment type="caution">
    <text evidence="1">The sequence shown here is derived from an EMBL/GenBank/DDBJ whole genome shotgun (WGS) entry which is preliminary data.</text>
</comment>
<evidence type="ECO:0000313" key="2">
    <source>
        <dbReference type="Proteomes" id="UP000285750"/>
    </source>
</evidence>
<dbReference type="AlphaFoldDB" id="A0A412H8T0"/>
<protein>
    <recommendedName>
        <fullName evidence="3">LysM domain-containing protein</fullName>
    </recommendedName>
</protein>
<accession>A0A412H8T0</accession>
<proteinExistence type="predicted"/>
<sequence length="293" mass="33034">MGNYRVITGQNIYDVALHLYGSIEGIVDLLINNPGLSLETELRTGQELTYTDGFIINADVVAYNEMHGIVPSNGERHVYPKHFTCPQTAVFSLSAALVSVQCEVSGTGTLEIDWGDDSAAETVILGHIPYTLHHTFDSRVRHKRKIRWFADASFRHIDWSGMTPSSVILLRELHVEELTLRGCTLALDGFRILSGTYRIDLSGSMVSDLLPLIECRGLMELDLSEVRIKPTVLDKYLMAIVECYGNRRNCRMTLPVSPTGTYREPDRDETTGRYRIISGMEAIWVILHEESWQ</sequence>
<evidence type="ECO:0008006" key="3">
    <source>
        <dbReference type="Google" id="ProtNLM"/>
    </source>
</evidence>
<organism evidence="1 2">
    <name type="scientific">Phocaeicola plebeius</name>
    <dbReference type="NCBI Taxonomy" id="310297"/>
    <lineage>
        <taxon>Bacteria</taxon>
        <taxon>Pseudomonadati</taxon>
        <taxon>Bacteroidota</taxon>
        <taxon>Bacteroidia</taxon>
        <taxon>Bacteroidales</taxon>
        <taxon>Bacteroidaceae</taxon>
        <taxon>Phocaeicola</taxon>
    </lineage>
</organism>
<evidence type="ECO:0000313" key="1">
    <source>
        <dbReference type="EMBL" id="RGS09360.1"/>
    </source>
</evidence>
<reference evidence="1 2" key="1">
    <citation type="submission" date="2018-08" db="EMBL/GenBank/DDBJ databases">
        <title>A genome reference for cultivated species of the human gut microbiota.</title>
        <authorList>
            <person name="Zou Y."/>
            <person name="Xue W."/>
            <person name="Luo G."/>
        </authorList>
    </citation>
    <scope>NUCLEOTIDE SEQUENCE [LARGE SCALE GENOMIC DNA]</scope>
    <source>
        <strain evidence="1 2">AF24-16AC</strain>
    </source>
</reference>
<dbReference type="EMBL" id="QRUY01000005">
    <property type="protein sequence ID" value="RGS09360.1"/>
    <property type="molecule type" value="Genomic_DNA"/>
</dbReference>
<dbReference type="Proteomes" id="UP000285750">
    <property type="component" value="Unassembled WGS sequence"/>
</dbReference>